<reference evidence="1" key="1">
    <citation type="journal article" date="2021" name="New Phytol.">
        <title>Evolutionary innovations through gain and loss of genes in the ectomycorrhizal Boletales.</title>
        <authorList>
            <person name="Wu G."/>
            <person name="Miyauchi S."/>
            <person name="Morin E."/>
            <person name="Kuo A."/>
            <person name="Drula E."/>
            <person name="Varga T."/>
            <person name="Kohler A."/>
            <person name="Feng B."/>
            <person name="Cao Y."/>
            <person name="Lipzen A."/>
            <person name="Daum C."/>
            <person name="Hundley H."/>
            <person name="Pangilinan J."/>
            <person name="Johnson J."/>
            <person name="Barry K."/>
            <person name="LaButti K."/>
            <person name="Ng V."/>
            <person name="Ahrendt S."/>
            <person name="Min B."/>
            <person name="Choi I.G."/>
            <person name="Park H."/>
            <person name="Plett J.M."/>
            <person name="Magnuson J."/>
            <person name="Spatafora J.W."/>
            <person name="Nagy L.G."/>
            <person name="Henrissat B."/>
            <person name="Grigoriev I.V."/>
            <person name="Yang Z.L."/>
            <person name="Xu J."/>
            <person name="Martin F.M."/>
        </authorList>
    </citation>
    <scope>NUCLEOTIDE SEQUENCE</scope>
    <source>
        <strain evidence="1">KUC20120723A-06</strain>
    </source>
</reference>
<accession>A0ACB8B5G4</accession>
<proteinExistence type="predicted"/>
<keyword evidence="2" id="KW-1185">Reference proteome</keyword>
<evidence type="ECO:0000313" key="2">
    <source>
        <dbReference type="Proteomes" id="UP000790709"/>
    </source>
</evidence>
<evidence type="ECO:0000313" key="1">
    <source>
        <dbReference type="EMBL" id="KAH7920433.1"/>
    </source>
</evidence>
<name>A0ACB8B5G4_9AGAM</name>
<sequence>MERVDIHGTFGAGYIGGMVTMALYGITTLQTYLYFVYYPNDTRWMKLLVTGIWVLDTLHVSLMCHSLYYYLVSNYSNPSALASGVWSLFASLAINLCIAVLVQTFFSVRIFRLSSPRIRWWLTSLIMVIVIAHFETVILMFMRKRFSALPEVTLIAAMPFALTAVLSDICIAAALCVLLHTKRSVFRRTNILVNTLIVYAINRCLLTSVVAIVEVIVFATSPNSLWFLAIDFLIGKLYANSLLASLNSRSSLRGRGLETDTNSSIRINRVHLSDLRASDGEDERDGRVRRGGSSRDTEVIDNIKDSGAANINPVHDVVEIVA</sequence>
<gene>
    <name evidence="1" type="ORF">BV22DRAFT_802879</name>
</gene>
<dbReference type="Proteomes" id="UP000790709">
    <property type="component" value="Unassembled WGS sequence"/>
</dbReference>
<protein>
    <submittedName>
        <fullName evidence="1">Uncharacterized protein</fullName>
    </submittedName>
</protein>
<dbReference type="EMBL" id="MU266580">
    <property type="protein sequence ID" value="KAH7920433.1"/>
    <property type="molecule type" value="Genomic_DNA"/>
</dbReference>
<comment type="caution">
    <text evidence="1">The sequence shown here is derived from an EMBL/GenBank/DDBJ whole genome shotgun (WGS) entry which is preliminary data.</text>
</comment>
<organism evidence="1 2">
    <name type="scientific">Leucogyrophana mollusca</name>
    <dbReference type="NCBI Taxonomy" id="85980"/>
    <lineage>
        <taxon>Eukaryota</taxon>
        <taxon>Fungi</taxon>
        <taxon>Dikarya</taxon>
        <taxon>Basidiomycota</taxon>
        <taxon>Agaricomycotina</taxon>
        <taxon>Agaricomycetes</taxon>
        <taxon>Agaricomycetidae</taxon>
        <taxon>Boletales</taxon>
        <taxon>Boletales incertae sedis</taxon>
        <taxon>Leucogyrophana</taxon>
    </lineage>
</organism>